<evidence type="ECO:0000313" key="2">
    <source>
        <dbReference type="Proteomes" id="UP000092154"/>
    </source>
</evidence>
<dbReference type="InterPro" id="IPR027417">
    <property type="entry name" value="P-loop_NTPase"/>
</dbReference>
<dbReference type="CDD" id="cd00882">
    <property type="entry name" value="Ras_like_GTPase"/>
    <property type="match status" value="1"/>
</dbReference>
<organism evidence="1 2">
    <name type="scientific">Rhizopogon vinicolor AM-OR11-026</name>
    <dbReference type="NCBI Taxonomy" id="1314800"/>
    <lineage>
        <taxon>Eukaryota</taxon>
        <taxon>Fungi</taxon>
        <taxon>Dikarya</taxon>
        <taxon>Basidiomycota</taxon>
        <taxon>Agaricomycotina</taxon>
        <taxon>Agaricomycetes</taxon>
        <taxon>Agaricomycetidae</taxon>
        <taxon>Boletales</taxon>
        <taxon>Suillineae</taxon>
        <taxon>Rhizopogonaceae</taxon>
        <taxon>Rhizopogon</taxon>
    </lineage>
</organism>
<accession>A0A1B7MLL7</accession>
<keyword evidence="2" id="KW-1185">Reference proteome</keyword>
<proteinExistence type="predicted"/>
<dbReference type="EMBL" id="KV448762">
    <property type="protein sequence ID" value="OAX33477.1"/>
    <property type="molecule type" value="Genomic_DNA"/>
</dbReference>
<protein>
    <recommendedName>
        <fullName evidence="3">G domain-containing protein</fullName>
    </recommendedName>
</protein>
<evidence type="ECO:0008006" key="3">
    <source>
        <dbReference type="Google" id="ProtNLM"/>
    </source>
</evidence>
<feature type="non-terminal residue" evidence="1">
    <location>
        <position position="233"/>
    </location>
</feature>
<sequence>MSSGKHTETLSSVMGATGSGKSTFISKASGSGLPAGHGLESCINEVQTSRPFVVSGRVVTLIDTPGFDDTTRSDTDILSMIAAYLSKTYEHGTRLAGVIYMHRISDFRMGGTSRRNFKIFRELCGETSLKNVIIVTSMWSEVTRDIGEARESELASMGKFFKPVLKKGARMLRHDGTVEAAHTILRYLIDSYPTTLRIQQEIVNEHEPIEQTAANYELRHALDEQAGRHKDEM</sequence>
<reference evidence="1 2" key="1">
    <citation type="submission" date="2016-06" db="EMBL/GenBank/DDBJ databases">
        <title>Comparative genomics of the ectomycorrhizal sister species Rhizopogon vinicolor and Rhizopogon vesiculosus (Basidiomycota: Boletales) reveals a divergence of the mating type B locus.</title>
        <authorList>
            <consortium name="DOE Joint Genome Institute"/>
            <person name="Mujic A.B."/>
            <person name="Kuo A."/>
            <person name="Tritt A."/>
            <person name="Lipzen A."/>
            <person name="Chen C."/>
            <person name="Johnson J."/>
            <person name="Sharma A."/>
            <person name="Barry K."/>
            <person name="Grigoriev I.V."/>
            <person name="Spatafora J.W."/>
        </authorList>
    </citation>
    <scope>NUCLEOTIDE SEQUENCE [LARGE SCALE GENOMIC DNA]</scope>
    <source>
        <strain evidence="1 2">AM-OR11-026</strain>
    </source>
</reference>
<dbReference type="SUPFAM" id="SSF52540">
    <property type="entry name" value="P-loop containing nucleoside triphosphate hydrolases"/>
    <property type="match status" value="1"/>
</dbReference>
<dbReference type="InParanoid" id="A0A1B7MLL7"/>
<dbReference type="Gene3D" id="3.40.50.300">
    <property type="entry name" value="P-loop containing nucleotide triphosphate hydrolases"/>
    <property type="match status" value="1"/>
</dbReference>
<dbReference type="AlphaFoldDB" id="A0A1B7MLL7"/>
<gene>
    <name evidence="1" type="ORF">K503DRAFT_700337</name>
</gene>
<name>A0A1B7MLL7_9AGAM</name>
<dbReference type="OrthoDB" id="8954335at2759"/>
<dbReference type="Proteomes" id="UP000092154">
    <property type="component" value="Unassembled WGS sequence"/>
</dbReference>
<dbReference type="STRING" id="1314800.A0A1B7MLL7"/>
<evidence type="ECO:0000313" key="1">
    <source>
        <dbReference type="EMBL" id="OAX33477.1"/>
    </source>
</evidence>